<keyword evidence="2 4" id="KW-0808">Transferase</keyword>
<evidence type="ECO:0000259" key="3">
    <source>
        <dbReference type="Pfam" id="PF00535"/>
    </source>
</evidence>
<dbReference type="GO" id="GO:0016758">
    <property type="term" value="F:hexosyltransferase activity"/>
    <property type="evidence" value="ECO:0007669"/>
    <property type="project" value="UniProtKB-ARBA"/>
</dbReference>
<dbReference type="eggNOG" id="COG0463">
    <property type="taxonomic scope" value="Bacteria"/>
</dbReference>
<gene>
    <name evidence="4" type="ORF">HMPREF9441_02672</name>
</gene>
<evidence type="ECO:0000313" key="4">
    <source>
        <dbReference type="EMBL" id="EHG99463.1"/>
    </source>
</evidence>
<keyword evidence="5" id="KW-1185">Reference proteome</keyword>
<dbReference type="AlphaFoldDB" id="G5STG9"/>
<dbReference type="OrthoDB" id="1114838at2"/>
<keyword evidence="1" id="KW-0328">Glycosyltransferase</keyword>
<dbReference type="PANTHER" id="PTHR22916">
    <property type="entry name" value="GLYCOSYLTRANSFERASE"/>
    <property type="match status" value="1"/>
</dbReference>
<dbReference type="RefSeq" id="WP_008621326.1">
    <property type="nucleotide sequence ID" value="NZ_JH376611.1"/>
</dbReference>
<dbReference type="Proteomes" id="UP000003598">
    <property type="component" value="Unassembled WGS sequence"/>
</dbReference>
<organism evidence="4 5">
    <name type="scientific">Paraprevotella clara YIT 11840</name>
    <dbReference type="NCBI Taxonomy" id="762968"/>
    <lineage>
        <taxon>Bacteria</taxon>
        <taxon>Pseudomonadati</taxon>
        <taxon>Bacteroidota</taxon>
        <taxon>Bacteroidia</taxon>
        <taxon>Bacteroidales</taxon>
        <taxon>Prevotellaceae</taxon>
        <taxon>Paraprevotella</taxon>
    </lineage>
</organism>
<evidence type="ECO:0000313" key="5">
    <source>
        <dbReference type="Proteomes" id="UP000003598"/>
    </source>
</evidence>
<comment type="caution">
    <text evidence="4">The sequence shown here is derived from an EMBL/GenBank/DDBJ whole genome shotgun (WGS) entry which is preliminary data.</text>
</comment>
<reference evidence="4 5" key="1">
    <citation type="submission" date="2011-03" db="EMBL/GenBank/DDBJ databases">
        <authorList>
            <person name="Weinstock G."/>
            <person name="Sodergren E."/>
            <person name="Clifton S."/>
            <person name="Fulton L."/>
            <person name="Fulton B."/>
            <person name="Courtney L."/>
            <person name="Fronick C."/>
            <person name="Harrison M."/>
            <person name="Strong C."/>
            <person name="Farmer C."/>
            <person name="Delahaunty K."/>
            <person name="Markovic C."/>
            <person name="Hall O."/>
            <person name="Minx P."/>
            <person name="Tomlinson C."/>
            <person name="Mitreva M."/>
            <person name="Hou S."/>
            <person name="Chen J."/>
            <person name="Wollam A."/>
            <person name="Pepin K.H."/>
            <person name="Johnson M."/>
            <person name="Bhonagiri V."/>
            <person name="Zhang X."/>
            <person name="Suruliraj S."/>
            <person name="Warren W."/>
            <person name="Chinwalla A."/>
            <person name="Mardis E.R."/>
            <person name="Wilson R.K."/>
        </authorList>
    </citation>
    <scope>NUCLEOTIDE SEQUENCE [LARGE SCALE GENOMIC DNA]</scope>
    <source>
        <strain evidence="4 5">YIT 11840</strain>
    </source>
</reference>
<dbReference type="STRING" id="762968.HMPREF9441_02672"/>
<dbReference type="GeneID" id="93558035"/>
<evidence type="ECO:0000256" key="1">
    <source>
        <dbReference type="ARBA" id="ARBA00022676"/>
    </source>
</evidence>
<dbReference type="InterPro" id="IPR001173">
    <property type="entry name" value="Glyco_trans_2-like"/>
</dbReference>
<sequence>MKQLKISVIVPVYNARSFLRRCINSLIYQNYKNVEIIIVDDGSTDDSLAIANEYATSDKRIKVIHQANKGMGMARNAGLAEATGDYVAFVDSDDFVHPEIYVRLLALALEYNADVAGCGRTRFYNDKFTFETAPANKKQHDVCLYSGEEATFHLLAVTSDIKPAAWDKLYKIELFKEIRFPDLLFEDAAIMYRLLLAAKKMVTTKEALYAYYVHEGSIITKPWDRKKLMSFFKVTKNIEEGLALSGKEDLVYASYIWRINFGIEAWCRCKKSIELTDAEKRNILTYISNTARLQNLKRMPVNFKRKLVYFLFPFLHEALIKLLKIHFD</sequence>
<dbReference type="SUPFAM" id="SSF53448">
    <property type="entry name" value="Nucleotide-diphospho-sugar transferases"/>
    <property type="match status" value="1"/>
</dbReference>
<name>G5STG9_9BACT</name>
<proteinExistence type="predicted"/>
<feature type="domain" description="Glycosyltransferase 2-like" evidence="3">
    <location>
        <begin position="7"/>
        <end position="133"/>
    </location>
</feature>
<dbReference type="CDD" id="cd00761">
    <property type="entry name" value="Glyco_tranf_GTA_type"/>
    <property type="match status" value="1"/>
</dbReference>
<protein>
    <submittedName>
        <fullName evidence="4">Glycosyltransferase, group 2 family protein</fullName>
    </submittedName>
</protein>
<dbReference type="PATRIC" id="fig|762968.3.peg.2379"/>
<dbReference type="HOGENOM" id="CLU_025996_25_1_10"/>
<dbReference type="PANTHER" id="PTHR22916:SF51">
    <property type="entry name" value="GLYCOSYLTRANSFERASE EPSH-RELATED"/>
    <property type="match status" value="1"/>
</dbReference>
<accession>G5STG9</accession>
<dbReference type="InterPro" id="IPR029044">
    <property type="entry name" value="Nucleotide-diphossugar_trans"/>
</dbReference>
<dbReference type="Pfam" id="PF00535">
    <property type="entry name" value="Glycos_transf_2"/>
    <property type="match status" value="1"/>
</dbReference>
<dbReference type="Gene3D" id="3.90.550.10">
    <property type="entry name" value="Spore Coat Polysaccharide Biosynthesis Protein SpsA, Chain A"/>
    <property type="match status" value="1"/>
</dbReference>
<evidence type="ECO:0000256" key="2">
    <source>
        <dbReference type="ARBA" id="ARBA00022679"/>
    </source>
</evidence>
<dbReference type="EMBL" id="AFFY01000040">
    <property type="protein sequence ID" value="EHG99463.1"/>
    <property type="molecule type" value="Genomic_DNA"/>
</dbReference>